<evidence type="ECO:0000256" key="1">
    <source>
        <dbReference type="SAM" id="MobiDB-lite"/>
    </source>
</evidence>
<dbReference type="EMBL" id="LR134384">
    <property type="protein sequence ID" value="VEH15520.1"/>
    <property type="molecule type" value="Genomic_DNA"/>
</dbReference>
<sequence length="326" mass="37546">MEKIRKQQGHVVARNHRDCKESEIFVRFEISMLNSYDMTLVRDKYGIEGWGIVLYIMKYLIERRTDCRAPLYVVGEIAHACHKNRRTILQLIADFPSLFEIEAGGKIFSSPYLLRFFLKTSAKKEKSNRSLDKLTNETLDNQEVSFPKNKNKEQEQIKDEEKEVEKADVDADSSKNNSQSGTKLSAKADTPSAAYTLQKNHAKATAMAKSQVAPVRHREDQPSVAAPSPSEEGIPRQLLSQLYQDNDYMASLEHMANLAVCKNFTVRRNVLFWFWHYCQMHAKHVRSAADAKDYLANLMRPGSNTRAQFMAYQNHLYEQRSLAQHH</sequence>
<dbReference type="AlphaFoldDB" id="A0A3S4UM10"/>
<dbReference type="Proteomes" id="UP000274578">
    <property type="component" value="Chromosome 1"/>
</dbReference>
<reference evidence="3 4" key="1">
    <citation type="submission" date="2018-12" db="EMBL/GenBank/DDBJ databases">
        <authorList>
            <consortium name="Pathogen Informatics"/>
        </authorList>
    </citation>
    <scope>NUCLEOTIDE SEQUENCE [LARGE SCALE GENOMIC DNA]</scope>
    <source>
        <strain evidence="3 4">NCTC13071</strain>
    </source>
</reference>
<evidence type="ECO:0000259" key="2">
    <source>
        <dbReference type="Pfam" id="PF25200"/>
    </source>
</evidence>
<gene>
    <name evidence="3" type="ORF">NCTC13071_01524</name>
</gene>
<feature type="compositionally biased region" description="Basic and acidic residues" evidence="1">
    <location>
        <begin position="150"/>
        <end position="173"/>
    </location>
</feature>
<dbReference type="RefSeq" id="WP_018920181.1">
    <property type="nucleotide sequence ID" value="NZ_LR134384.1"/>
</dbReference>
<proteinExistence type="predicted"/>
<dbReference type="KEGG" id="poc:NCTC13071_01524"/>
<dbReference type="GeneID" id="85012343"/>
<name>A0A3S4UM10_9BACT</name>
<organism evidence="3 4">
    <name type="scientific">Segatella oris</name>
    <dbReference type="NCBI Taxonomy" id="28135"/>
    <lineage>
        <taxon>Bacteria</taxon>
        <taxon>Pseudomonadati</taxon>
        <taxon>Bacteroidota</taxon>
        <taxon>Bacteroidia</taxon>
        <taxon>Bacteroidales</taxon>
        <taxon>Prevotellaceae</taxon>
        <taxon>Segatella</taxon>
    </lineage>
</organism>
<accession>A0A3S4UM10</accession>
<dbReference type="Pfam" id="PF25200">
    <property type="entry name" value="DUF7833"/>
    <property type="match status" value="1"/>
</dbReference>
<feature type="region of interest" description="Disordered" evidence="1">
    <location>
        <begin position="128"/>
        <end position="233"/>
    </location>
</feature>
<feature type="domain" description="DUF7833" evidence="2">
    <location>
        <begin position="239"/>
        <end position="301"/>
    </location>
</feature>
<dbReference type="InterPro" id="IPR057155">
    <property type="entry name" value="DUF7833"/>
</dbReference>
<protein>
    <recommendedName>
        <fullName evidence="2">DUF7833 domain-containing protein</fullName>
    </recommendedName>
</protein>
<evidence type="ECO:0000313" key="4">
    <source>
        <dbReference type="Proteomes" id="UP000274578"/>
    </source>
</evidence>
<evidence type="ECO:0000313" key="3">
    <source>
        <dbReference type="EMBL" id="VEH15520.1"/>
    </source>
</evidence>
<feature type="compositionally biased region" description="Polar residues" evidence="1">
    <location>
        <begin position="174"/>
        <end position="183"/>
    </location>
</feature>